<dbReference type="AlphaFoldDB" id="A0A1T4YC16"/>
<dbReference type="STRING" id="1147123.SAMN05443428_1358"/>
<evidence type="ECO:0008006" key="3">
    <source>
        <dbReference type="Google" id="ProtNLM"/>
    </source>
</evidence>
<organism evidence="1 2">
    <name type="scientific">Caloramator quimbayensis</name>
    <dbReference type="NCBI Taxonomy" id="1147123"/>
    <lineage>
        <taxon>Bacteria</taxon>
        <taxon>Bacillati</taxon>
        <taxon>Bacillota</taxon>
        <taxon>Clostridia</taxon>
        <taxon>Eubacteriales</taxon>
        <taxon>Clostridiaceae</taxon>
        <taxon>Caloramator</taxon>
    </lineage>
</organism>
<evidence type="ECO:0000313" key="1">
    <source>
        <dbReference type="EMBL" id="SKA99316.1"/>
    </source>
</evidence>
<dbReference type="InterPro" id="IPR020288">
    <property type="entry name" value="Sheath_initiator"/>
</dbReference>
<dbReference type="EMBL" id="FUYH01000035">
    <property type="protein sequence ID" value="SKA99316.1"/>
    <property type="molecule type" value="Genomic_DNA"/>
</dbReference>
<evidence type="ECO:0000313" key="2">
    <source>
        <dbReference type="Proteomes" id="UP000190105"/>
    </source>
</evidence>
<protein>
    <recommendedName>
        <fullName evidence="3">DUF2634 domain-containing protein</fullName>
    </recommendedName>
</protein>
<gene>
    <name evidence="1" type="ORF">SAMN05443428_1358</name>
</gene>
<dbReference type="OrthoDB" id="89089at2"/>
<proteinExistence type="predicted"/>
<reference evidence="2" key="1">
    <citation type="submission" date="2017-02" db="EMBL/GenBank/DDBJ databases">
        <authorList>
            <person name="Varghese N."/>
            <person name="Submissions S."/>
        </authorList>
    </citation>
    <scope>NUCLEOTIDE SEQUENCE [LARGE SCALE GENOMIC DNA]</scope>
    <source>
        <strain evidence="2">USBA 833</strain>
    </source>
</reference>
<dbReference type="Pfam" id="PF10934">
    <property type="entry name" value="Sheath_initiator"/>
    <property type="match status" value="1"/>
</dbReference>
<keyword evidence="2" id="KW-1185">Reference proteome</keyword>
<sequence length="143" mass="16210">MSDSIFPFIDVTDETIAEQTQELPTPTEYAWDFEKNDFILKDGSFVVVEGLEAIKIWIYKTLQTPRFRYAIYSDDYGHDLEDLIGSDFSKAAAESEIKRILYEALMVNPYIESIEDVEVIFDGDTLGISCIVATPYGEVSVNV</sequence>
<accession>A0A1T4YC16</accession>
<dbReference type="RefSeq" id="WP_078697689.1">
    <property type="nucleotide sequence ID" value="NZ_FUYH01000035.1"/>
</dbReference>
<dbReference type="Proteomes" id="UP000190105">
    <property type="component" value="Unassembled WGS sequence"/>
</dbReference>
<name>A0A1T4YC16_9CLOT</name>
<dbReference type="Gene3D" id="3.10.450.40">
    <property type="match status" value="1"/>
</dbReference>